<accession>A0A3N4JN64</accession>
<dbReference type="Proteomes" id="UP000276215">
    <property type="component" value="Unassembled WGS sequence"/>
</dbReference>
<gene>
    <name evidence="1" type="ORF">L873DRAFT_1843363</name>
</gene>
<sequence length="265" mass="30090">MVGLYDEDANDDYRPFTFTKNSLKNVRRNAQQHLSLIFTNITIPTFNLQEAMAASRKTQPPEIKVEGYEKQNEEILQLIDDFNVIIQDNSGVDDLVDGEILAIKISTLMKENPSEEETAISASLLESLKIGLFRILATDSLIGDDDNRHKSCTSIENVHPDIIRDDGPVIPIPETNSQCINIHAYYTLMEHLFEALLSDFFEKFKKVHNSLPITYLTQEEKDWFGIWTSRGTVLSTFTDAYVDINDVPLGFCAITPLGEFTDRHL</sequence>
<dbReference type="STRING" id="1336337.A0A3N4JN64"/>
<dbReference type="AlphaFoldDB" id="A0A3N4JN64"/>
<name>A0A3N4JN64_9PEZI</name>
<reference evidence="1 2" key="1">
    <citation type="journal article" date="2018" name="Nat. Ecol. Evol.">
        <title>Pezizomycetes genomes reveal the molecular basis of ectomycorrhizal truffle lifestyle.</title>
        <authorList>
            <person name="Murat C."/>
            <person name="Payen T."/>
            <person name="Noel B."/>
            <person name="Kuo A."/>
            <person name="Morin E."/>
            <person name="Chen J."/>
            <person name="Kohler A."/>
            <person name="Krizsan K."/>
            <person name="Balestrini R."/>
            <person name="Da Silva C."/>
            <person name="Montanini B."/>
            <person name="Hainaut M."/>
            <person name="Levati E."/>
            <person name="Barry K.W."/>
            <person name="Belfiori B."/>
            <person name="Cichocki N."/>
            <person name="Clum A."/>
            <person name="Dockter R.B."/>
            <person name="Fauchery L."/>
            <person name="Guy J."/>
            <person name="Iotti M."/>
            <person name="Le Tacon F."/>
            <person name="Lindquist E.A."/>
            <person name="Lipzen A."/>
            <person name="Malagnac F."/>
            <person name="Mello A."/>
            <person name="Molinier V."/>
            <person name="Miyauchi S."/>
            <person name="Poulain J."/>
            <person name="Riccioni C."/>
            <person name="Rubini A."/>
            <person name="Sitrit Y."/>
            <person name="Splivallo R."/>
            <person name="Traeger S."/>
            <person name="Wang M."/>
            <person name="Zifcakova L."/>
            <person name="Wipf D."/>
            <person name="Zambonelli A."/>
            <person name="Paolocci F."/>
            <person name="Nowrousian M."/>
            <person name="Ottonello S."/>
            <person name="Baldrian P."/>
            <person name="Spatafora J.W."/>
            <person name="Henrissat B."/>
            <person name="Nagy L.G."/>
            <person name="Aury J.M."/>
            <person name="Wincker P."/>
            <person name="Grigoriev I.V."/>
            <person name="Bonfante P."/>
            <person name="Martin F.M."/>
        </authorList>
    </citation>
    <scope>NUCLEOTIDE SEQUENCE [LARGE SCALE GENOMIC DNA]</scope>
    <source>
        <strain evidence="1 2">120613-1</strain>
    </source>
</reference>
<proteinExistence type="predicted"/>
<evidence type="ECO:0000313" key="1">
    <source>
        <dbReference type="EMBL" id="RPA99682.1"/>
    </source>
</evidence>
<protein>
    <submittedName>
        <fullName evidence="1">Uncharacterized protein</fullName>
    </submittedName>
</protein>
<evidence type="ECO:0000313" key="2">
    <source>
        <dbReference type="Proteomes" id="UP000276215"/>
    </source>
</evidence>
<organism evidence="1 2">
    <name type="scientific">Choiromyces venosus 120613-1</name>
    <dbReference type="NCBI Taxonomy" id="1336337"/>
    <lineage>
        <taxon>Eukaryota</taxon>
        <taxon>Fungi</taxon>
        <taxon>Dikarya</taxon>
        <taxon>Ascomycota</taxon>
        <taxon>Pezizomycotina</taxon>
        <taxon>Pezizomycetes</taxon>
        <taxon>Pezizales</taxon>
        <taxon>Tuberaceae</taxon>
        <taxon>Choiromyces</taxon>
    </lineage>
</organism>
<dbReference type="EMBL" id="ML120385">
    <property type="protein sequence ID" value="RPA99682.1"/>
    <property type="molecule type" value="Genomic_DNA"/>
</dbReference>
<keyword evidence="2" id="KW-1185">Reference proteome</keyword>